<evidence type="ECO:0000256" key="1">
    <source>
        <dbReference type="ARBA" id="ARBA00004141"/>
    </source>
</evidence>
<keyword evidence="4 5" id="KW-0472">Membrane</keyword>
<accession>A0ABI7YR78</accession>
<evidence type="ECO:0000256" key="3">
    <source>
        <dbReference type="ARBA" id="ARBA00022989"/>
    </source>
</evidence>
<reference evidence="6" key="3">
    <citation type="submission" date="2025-09" db="UniProtKB">
        <authorList>
            <consortium name="Ensembl"/>
        </authorList>
    </citation>
    <scope>IDENTIFICATION</scope>
    <source>
        <strain evidence="6">breed Abyssinian</strain>
    </source>
</reference>
<dbReference type="PRINTS" id="PR00259">
    <property type="entry name" value="TMFOUR"/>
</dbReference>
<protein>
    <recommendedName>
        <fullName evidence="8">Tetraspanin</fullName>
    </recommendedName>
</protein>
<sequence>MHPYVYSIDYCRRYFLFGFNIVFWALGSLFLAIGLWAWGEKGVLSTISMLTDLGVLHPMWLFVVVGGVVLVFFLELQKGSDSISSINNNVKDWPNGWNLSIYFNCPNLNLCQEHCGVPFCFVRDPVDVLNTQCDYDCWLKLGLEQQDSIHTKGCMGQFEKWLQDNLIIVARVFVGIALLQISGIFLAQNLVNDIKESKANW</sequence>
<feature type="transmembrane region" description="Helical" evidence="5">
    <location>
        <begin position="58"/>
        <end position="76"/>
    </location>
</feature>
<dbReference type="Proteomes" id="UP000823872">
    <property type="component" value="Chromosome B1"/>
</dbReference>
<feature type="transmembrane region" description="Helical" evidence="5">
    <location>
        <begin position="165"/>
        <end position="187"/>
    </location>
</feature>
<evidence type="ECO:0008006" key="8">
    <source>
        <dbReference type="Google" id="ProtNLM"/>
    </source>
</evidence>
<keyword evidence="2 5" id="KW-0812">Transmembrane</keyword>
<dbReference type="InterPro" id="IPR018499">
    <property type="entry name" value="Tetraspanin/Peripherin"/>
</dbReference>
<dbReference type="Pfam" id="PF00335">
    <property type="entry name" value="Tetraspanin"/>
    <property type="match status" value="1"/>
</dbReference>
<dbReference type="GeneTree" id="ENSGT00940000155429"/>
<evidence type="ECO:0000313" key="7">
    <source>
        <dbReference type="Proteomes" id="UP000823872"/>
    </source>
</evidence>
<reference evidence="6" key="2">
    <citation type="submission" date="2025-08" db="UniProtKB">
        <authorList>
            <consortium name="Ensembl"/>
        </authorList>
    </citation>
    <scope>IDENTIFICATION</scope>
    <source>
        <strain evidence="6">breed Abyssinian</strain>
    </source>
</reference>
<dbReference type="Ensembl" id="ENSFCTT00005051085.1">
    <property type="protein sequence ID" value="ENSFCTP00005037343.1"/>
    <property type="gene ID" value="ENSFCTG00005017777.1"/>
</dbReference>
<evidence type="ECO:0000256" key="4">
    <source>
        <dbReference type="ARBA" id="ARBA00023136"/>
    </source>
</evidence>
<proteinExistence type="predicted"/>
<name>A0ABI7YR78_FELCA</name>
<feature type="transmembrane region" description="Helical" evidence="5">
    <location>
        <begin position="14"/>
        <end position="38"/>
    </location>
</feature>
<evidence type="ECO:0000256" key="2">
    <source>
        <dbReference type="ARBA" id="ARBA00022692"/>
    </source>
</evidence>
<evidence type="ECO:0000313" key="6">
    <source>
        <dbReference type="Ensembl" id="ENSFCTP00005037343.1"/>
    </source>
</evidence>
<evidence type="ECO:0000256" key="5">
    <source>
        <dbReference type="SAM" id="Phobius"/>
    </source>
</evidence>
<reference evidence="6 7" key="1">
    <citation type="submission" date="2021-02" db="EMBL/GenBank/DDBJ databases">
        <title>Safari Cat Assemblies.</title>
        <authorList>
            <person name="Bredemeyer K.R."/>
            <person name="Murphy W.J."/>
        </authorList>
    </citation>
    <scope>NUCLEOTIDE SEQUENCE [LARGE SCALE GENOMIC DNA]</scope>
</reference>
<keyword evidence="3 5" id="KW-1133">Transmembrane helix</keyword>
<keyword evidence="7" id="KW-1185">Reference proteome</keyword>
<organism evidence="6 7">
    <name type="scientific">Felis catus</name>
    <name type="common">Cat</name>
    <name type="synonym">Felis silvestris catus</name>
    <dbReference type="NCBI Taxonomy" id="9685"/>
    <lineage>
        <taxon>Eukaryota</taxon>
        <taxon>Metazoa</taxon>
        <taxon>Chordata</taxon>
        <taxon>Craniata</taxon>
        <taxon>Vertebrata</taxon>
        <taxon>Euteleostomi</taxon>
        <taxon>Mammalia</taxon>
        <taxon>Eutheria</taxon>
        <taxon>Laurasiatheria</taxon>
        <taxon>Carnivora</taxon>
        <taxon>Feliformia</taxon>
        <taxon>Felidae</taxon>
        <taxon>Felinae</taxon>
        <taxon>Felis</taxon>
    </lineage>
</organism>
<comment type="subcellular location">
    <subcellularLocation>
        <location evidence="1">Membrane</location>
        <topology evidence="1">Multi-pass membrane protein</topology>
    </subcellularLocation>
</comment>